<reference evidence="2" key="1">
    <citation type="submission" date="2016-11" db="EMBL/GenBank/DDBJ databases">
        <authorList>
            <person name="Varghese N."/>
            <person name="Submissions S."/>
        </authorList>
    </citation>
    <scope>NUCLEOTIDE SEQUENCE [LARGE SCALE GENOMIC DNA]</scope>
    <source>
        <strain evidence="2">DSM 3071</strain>
    </source>
</reference>
<dbReference type="InterPro" id="IPR018247">
    <property type="entry name" value="EF_Hand_1_Ca_BS"/>
</dbReference>
<sequence length="418" mass="47786">MKNRIFMDVQEVFQIANNLDCYSNSQTIMIEKYRVQIKKLIDEMEGEAKCSFDIASKHIYLETIDAIRRMQAFSKIYRFTGEERLIIDKKAAESAKVEKRTHEKRESIIGTEKQNSVDHNDIDLPFEGPISLDKFDKTWSTGKVSLESYFNSFIPKNISNDELIKWLDDMTDDFVIPQEDIDDHKKQNLKEIDKVYTSGQYIENQYMWTNVKYGEMGVGLINGDGEVIAEYKEEFDMQYNGCGIIAIINAYHSLGIDLSNEEVAELIAEFEENGCVWGGKFGTSPIAIVEYYENNTPYLVQTTTTTNSKEIEAFSKGSDTFIVEVYNNADDINEGMHYVNIEKRKDENGNITYVVHNAGEFEDKNGNGYIEDDEYIEYDSLDKAIKAVGNDDNSQPIMIIGLSDAPITDAPEKEEKTC</sequence>
<gene>
    <name evidence="1" type="ORF">SAMN02745229_03090</name>
</gene>
<dbReference type="GeneID" id="89508298"/>
<protein>
    <submittedName>
        <fullName evidence="1">Uncharacterized protein</fullName>
    </submittedName>
</protein>
<organism evidence="1 2">
    <name type="scientific">Butyrivibrio fibrisolvens DSM 3071</name>
    <dbReference type="NCBI Taxonomy" id="1121131"/>
    <lineage>
        <taxon>Bacteria</taxon>
        <taxon>Bacillati</taxon>
        <taxon>Bacillota</taxon>
        <taxon>Clostridia</taxon>
        <taxon>Lachnospirales</taxon>
        <taxon>Lachnospiraceae</taxon>
        <taxon>Butyrivibrio</taxon>
    </lineage>
</organism>
<dbReference type="AlphaFoldDB" id="A0A1M6B4U1"/>
<dbReference type="PROSITE" id="PS00018">
    <property type="entry name" value="EF_HAND_1"/>
    <property type="match status" value="1"/>
</dbReference>
<dbReference type="OrthoDB" id="2003288at2"/>
<dbReference type="EMBL" id="FQXK01000029">
    <property type="protein sequence ID" value="SHI43680.1"/>
    <property type="molecule type" value="Genomic_DNA"/>
</dbReference>
<keyword evidence="2" id="KW-1185">Reference proteome</keyword>
<name>A0A1M6B4U1_BUTFI</name>
<proteinExistence type="predicted"/>
<evidence type="ECO:0000313" key="1">
    <source>
        <dbReference type="EMBL" id="SHI43680.1"/>
    </source>
</evidence>
<accession>A0A1M6B4U1</accession>
<evidence type="ECO:0000313" key="2">
    <source>
        <dbReference type="Proteomes" id="UP000184278"/>
    </source>
</evidence>
<dbReference type="Proteomes" id="UP000184278">
    <property type="component" value="Unassembled WGS sequence"/>
</dbReference>
<dbReference type="RefSeq" id="WP_073389078.1">
    <property type="nucleotide sequence ID" value="NZ_FQXK01000029.1"/>
</dbReference>